<feature type="transmembrane region" description="Helical" evidence="8">
    <location>
        <begin position="211"/>
        <end position="227"/>
    </location>
</feature>
<dbReference type="InterPro" id="IPR011606">
    <property type="entry name" value="Brnchd-chn_aa_trnsp_permease"/>
</dbReference>
<gene>
    <name evidence="9" type="ORF">FHD67_02855</name>
</gene>
<feature type="transmembrane region" description="Helical" evidence="8">
    <location>
        <begin position="93"/>
        <end position="118"/>
    </location>
</feature>
<name>A0A5C4RA89_9RHOB</name>
<dbReference type="Proteomes" id="UP000304880">
    <property type="component" value="Unassembled WGS sequence"/>
</dbReference>
<dbReference type="PANTHER" id="PTHR34979:SF1">
    <property type="entry name" value="INNER MEMBRANE PROTEIN YGAZ"/>
    <property type="match status" value="1"/>
</dbReference>
<dbReference type="EMBL" id="VDDC01000006">
    <property type="protein sequence ID" value="TNH40812.1"/>
    <property type="molecule type" value="Genomic_DNA"/>
</dbReference>
<keyword evidence="5 8" id="KW-0812">Transmembrane</keyword>
<reference evidence="9 10" key="1">
    <citation type="submission" date="2019-06" db="EMBL/GenBank/DDBJ databases">
        <authorList>
            <person name="Li J."/>
        </authorList>
    </citation>
    <scope>NUCLEOTIDE SEQUENCE [LARGE SCALE GENOMIC DNA]</scope>
    <source>
        <strain evidence="9 10">CGMCC 1.8012</strain>
    </source>
</reference>
<keyword evidence="10" id="KW-1185">Reference proteome</keyword>
<evidence type="ECO:0000256" key="6">
    <source>
        <dbReference type="ARBA" id="ARBA00022989"/>
    </source>
</evidence>
<keyword evidence="7 8" id="KW-0472">Membrane</keyword>
<evidence type="ECO:0000256" key="2">
    <source>
        <dbReference type="ARBA" id="ARBA00010735"/>
    </source>
</evidence>
<dbReference type="GO" id="GO:1903785">
    <property type="term" value="P:L-valine transmembrane transport"/>
    <property type="evidence" value="ECO:0007669"/>
    <property type="project" value="TreeGrafter"/>
</dbReference>
<evidence type="ECO:0000256" key="7">
    <source>
        <dbReference type="ARBA" id="ARBA00023136"/>
    </source>
</evidence>
<feature type="transmembrane region" description="Helical" evidence="8">
    <location>
        <begin position="157"/>
        <end position="178"/>
    </location>
</feature>
<organism evidence="9 10">
    <name type="scientific">Paracoccus haeundaensis</name>
    <dbReference type="NCBI Taxonomy" id="225362"/>
    <lineage>
        <taxon>Bacteria</taxon>
        <taxon>Pseudomonadati</taxon>
        <taxon>Pseudomonadota</taxon>
        <taxon>Alphaproteobacteria</taxon>
        <taxon>Rhodobacterales</taxon>
        <taxon>Paracoccaceae</taxon>
        <taxon>Paracoccus</taxon>
    </lineage>
</organism>
<keyword evidence="3" id="KW-0813">Transport</keyword>
<dbReference type="Pfam" id="PF03591">
    <property type="entry name" value="AzlC"/>
    <property type="match status" value="1"/>
</dbReference>
<keyword evidence="4" id="KW-1003">Cell membrane</keyword>
<evidence type="ECO:0000256" key="4">
    <source>
        <dbReference type="ARBA" id="ARBA00022475"/>
    </source>
</evidence>
<feature type="transmembrane region" description="Helical" evidence="8">
    <location>
        <begin position="36"/>
        <end position="57"/>
    </location>
</feature>
<comment type="caution">
    <text evidence="9">The sequence shown here is derived from an EMBL/GenBank/DDBJ whole genome shotgun (WGS) entry which is preliminary data.</text>
</comment>
<evidence type="ECO:0000256" key="3">
    <source>
        <dbReference type="ARBA" id="ARBA00022448"/>
    </source>
</evidence>
<evidence type="ECO:0000256" key="1">
    <source>
        <dbReference type="ARBA" id="ARBA00004651"/>
    </source>
</evidence>
<dbReference type="PANTHER" id="PTHR34979">
    <property type="entry name" value="INNER MEMBRANE PROTEIN YGAZ"/>
    <property type="match status" value="1"/>
</dbReference>
<comment type="similarity">
    <text evidence="2">Belongs to the AzlC family.</text>
</comment>
<keyword evidence="6 8" id="KW-1133">Transmembrane helix</keyword>
<proteinExistence type="inferred from homology"/>
<protein>
    <submittedName>
        <fullName evidence="9">Branched-chain amino acid ABC transporter permease</fullName>
    </submittedName>
</protein>
<dbReference type="RefSeq" id="WP_139597762.1">
    <property type="nucleotide sequence ID" value="NZ_VDDC01000006.1"/>
</dbReference>
<comment type="subcellular location">
    <subcellularLocation>
        <location evidence="1">Cell membrane</location>
        <topology evidence="1">Multi-pass membrane protein</topology>
    </subcellularLocation>
</comment>
<evidence type="ECO:0000313" key="9">
    <source>
        <dbReference type="EMBL" id="TNH40812.1"/>
    </source>
</evidence>
<evidence type="ECO:0000256" key="5">
    <source>
        <dbReference type="ARBA" id="ARBA00022692"/>
    </source>
</evidence>
<evidence type="ECO:0000256" key="8">
    <source>
        <dbReference type="SAM" id="Phobius"/>
    </source>
</evidence>
<sequence>MSPAPEPRPSARQAAADQAVIRVLARTPAAAFRHGIVQSLPFLVVIVPFAVLFGVVATEAGLNLAQVMGFSVLVLAGASQFTAVQLLTDNAPALIVILSGLAVNLRMAMYSASLLPWLRDATPGHKAWVAYALIDQSYALSIQHYEQYPRLTIAQRLAYFGGTALVLCVPWMIATWAGATVGQAIPEGIALDFAMPITFLAMIAPMLRTPAHLAACFVAIVAALALAGLPSGLGLLIAAPLGMATGALVEIRTERKEARDAGVSD</sequence>
<feature type="transmembrane region" description="Helical" evidence="8">
    <location>
        <begin position="184"/>
        <end position="204"/>
    </location>
</feature>
<dbReference type="GO" id="GO:0005886">
    <property type="term" value="C:plasma membrane"/>
    <property type="evidence" value="ECO:0007669"/>
    <property type="project" value="UniProtKB-SubCell"/>
</dbReference>
<evidence type="ECO:0000313" key="10">
    <source>
        <dbReference type="Proteomes" id="UP000304880"/>
    </source>
</evidence>
<accession>A0A5C4RA89</accession>
<dbReference type="AlphaFoldDB" id="A0A5C4RA89"/>
<feature type="transmembrane region" description="Helical" evidence="8">
    <location>
        <begin position="64"/>
        <end position="87"/>
    </location>
</feature>